<dbReference type="GO" id="GO:0003676">
    <property type="term" value="F:nucleic acid binding"/>
    <property type="evidence" value="ECO:0007669"/>
    <property type="project" value="InterPro"/>
</dbReference>
<evidence type="ECO:0000313" key="4">
    <source>
        <dbReference type="EMBL" id="ROL47289.1"/>
    </source>
</evidence>
<dbReference type="EMBL" id="RJVU01035944">
    <property type="protein sequence ID" value="ROL47289.1"/>
    <property type="molecule type" value="Genomic_DNA"/>
</dbReference>
<gene>
    <name evidence="4" type="ORF">DPX16_6469</name>
</gene>
<dbReference type="GO" id="GO:0008270">
    <property type="term" value="F:zinc ion binding"/>
    <property type="evidence" value="ECO:0007669"/>
    <property type="project" value="UniProtKB-KW"/>
</dbReference>
<feature type="domain" description="CCHC-type" evidence="3">
    <location>
        <begin position="112"/>
        <end position="126"/>
    </location>
</feature>
<sequence length="509" mass="56400">MRQRKNSNKVTKVGEIEAELGTPQKNGSTGGAHAGVQDTSAQVVKSKVRKTTVNNQKDTELYEVVKQLKEEVEEMRKTLFSQKGLTVPSRWKTKKGCRECRENNVGDQCVHCFKCGQAGHLSIGCRGQKKLSDRMEKVDLAVQTVSPPSQAEGSSNMEELLPQRIKQLEAKESAPQQMLASRGGGVHPYGVATKALWDTGSQICLINEEWRTSHLPHTTVRSMEEILGGRTLVGKAVNQTPIPFIGWVEVKFQLGEEVASQPELLVPMLVSHDPGVAGEPIVGYNVIEQLLKIGVEHQLPVSSTTVSKAFSLDCKKNKVLIQLMQNNNSDSTEGMVRAGRLRTVIPAGHTKGVKCSVRTVPFPRKREVVFEPTENQRWPDGMIVAEIIIQLQKGSWSRVTIPVTNDNRHDITLPPRIVLGYVQQVKAVYPVEARPAQIPSSEQLSPSGVLERGSRETSEPRDAVDNCLFYDHNKRDTFQTCIPASPQRQVQVKRARKRFLGDDEGASVE</sequence>
<evidence type="ECO:0000313" key="5">
    <source>
        <dbReference type="Proteomes" id="UP000281406"/>
    </source>
</evidence>
<organism evidence="4 5">
    <name type="scientific">Anabarilius grahami</name>
    <name type="common">Kanglang fish</name>
    <name type="synonym">Barilius grahami</name>
    <dbReference type="NCBI Taxonomy" id="495550"/>
    <lineage>
        <taxon>Eukaryota</taxon>
        <taxon>Metazoa</taxon>
        <taxon>Chordata</taxon>
        <taxon>Craniata</taxon>
        <taxon>Vertebrata</taxon>
        <taxon>Euteleostomi</taxon>
        <taxon>Actinopterygii</taxon>
        <taxon>Neopterygii</taxon>
        <taxon>Teleostei</taxon>
        <taxon>Ostariophysi</taxon>
        <taxon>Cypriniformes</taxon>
        <taxon>Xenocyprididae</taxon>
        <taxon>Xenocypridinae</taxon>
        <taxon>Xenocypridinae incertae sedis</taxon>
        <taxon>Anabarilius</taxon>
    </lineage>
</organism>
<keyword evidence="1" id="KW-0863">Zinc-finger</keyword>
<proteinExistence type="predicted"/>
<evidence type="ECO:0000256" key="1">
    <source>
        <dbReference type="PROSITE-ProRule" id="PRU00047"/>
    </source>
</evidence>
<dbReference type="OrthoDB" id="8948907at2759"/>
<reference evidence="4 5" key="1">
    <citation type="submission" date="2018-10" db="EMBL/GenBank/DDBJ databases">
        <title>Genome assembly for a Yunnan-Guizhou Plateau 3E fish, Anabarilius grahami (Regan), and its evolutionary and genetic applications.</title>
        <authorList>
            <person name="Jiang W."/>
        </authorList>
    </citation>
    <scope>NUCLEOTIDE SEQUENCE [LARGE SCALE GENOMIC DNA]</scope>
    <source>
        <strain evidence="4">AG-KIZ</strain>
        <tissue evidence="4">Muscle</tissue>
    </source>
</reference>
<evidence type="ECO:0000256" key="2">
    <source>
        <dbReference type="SAM" id="MobiDB-lite"/>
    </source>
</evidence>
<dbReference type="PROSITE" id="PS50158">
    <property type="entry name" value="ZF_CCHC"/>
    <property type="match status" value="1"/>
</dbReference>
<dbReference type="InterPro" id="IPR001878">
    <property type="entry name" value="Znf_CCHC"/>
</dbReference>
<name>A0A3N0YM65_ANAGA</name>
<feature type="region of interest" description="Disordered" evidence="2">
    <location>
        <begin position="1"/>
        <end position="43"/>
    </location>
</feature>
<keyword evidence="5" id="KW-1185">Reference proteome</keyword>
<feature type="region of interest" description="Disordered" evidence="2">
    <location>
        <begin position="436"/>
        <end position="461"/>
    </location>
</feature>
<evidence type="ECO:0000259" key="3">
    <source>
        <dbReference type="PROSITE" id="PS50158"/>
    </source>
</evidence>
<keyword evidence="1" id="KW-0862">Zinc</keyword>
<protein>
    <recommendedName>
        <fullName evidence="3">CCHC-type domain-containing protein</fullName>
    </recommendedName>
</protein>
<comment type="caution">
    <text evidence="4">The sequence shown here is derived from an EMBL/GenBank/DDBJ whole genome shotgun (WGS) entry which is preliminary data.</text>
</comment>
<keyword evidence="1" id="KW-0479">Metal-binding</keyword>
<feature type="compositionally biased region" description="Basic and acidic residues" evidence="2">
    <location>
        <begin position="452"/>
        <end position="461"/>
    </location>
</feature>
<accession>A0A3N0YM65</accession>
<dbReference type="Proteomes" id="UP000281406">
    <property type="component" value="Unassembled WGS sequence"/>
</dbReference>
<dbReference type="AlphaFoldDB" id="A0A3N0YM65"/>